<proteinExistence type="predicted"/>
<reference evidence="1" key="2">
    <citation type="journal article" date="2022" name="New Phytol.">
        <title>Evolutionary transition to the ectomycorrhizal habit in the genomes of a hyperdiverse lineage of mushroom-forming fungi.</title>
        <authorList>
            <person name="Looney B."/>
            <person name="Miyauchi S."/>
            <person name="Morin E."/>
            <person name="Drula E."/>
            <person name="Courty P.E."/>
            <person name="Kohler A."/>
            <person name="Kuo A."/>
            <person name="LaButti K."/>
            <person name="Pangilinan J."/>
            <person name="Lipzen A."/>
            <person name="Riley R."/>
            <person name="Andreopoulos W."/>
            <person name="He G."/>
            <person name="Johnson J."/>
            <person name="Nolan M."/>
            <person name="Tritt A."/>
            <person name="Barry K.W."/>
            <person name="Grigoriev I.V."/>
            <person name="Nagy L.G."/>
            <person name="Hibbett D."/>
            <person name="Henrissat B."/>
            <person name="Matheny P.B."/>
            <person name="Labbe J."/>
            <person name="Martin F.M."/>
        </authorList>
    </citation>
    <scope>NUCLEOTIDE SEQUENCE</scope>
    <source>
        <strain evidence="1">EC-137</strain>
    </source>
</reference>
<evidence type="ECO:0000313" key="2">
    <source>
        <dbReference type="Proteomes" id="UP000814128"/>
    </source>
</evidence>
<reference evidence="1" key="1">
    <citation type="submission" date="2021-02" db="EMBL/GenBank/DDBJ databases">
        <authorList>
            <consortium name="DOE Joint Genome Institute"/>
            <person name="Ahrendt S."/>
            <person name="Looney B.P."/>
            <person name="Miyauchi S."/>
            <person name="Morin E."/>
            <person name="Drula E."/>
            <person name="Courty P.E."/>
            <person name="Chicoki N."/>
            <person name="Fauchery L."/>
            <person name="Kohler A."/>
            <person name="Kuo A."/>
            <person name="Labutti K."/>
            <person name="Pangilinan J."/>
            <person name="Lipzen A."/>
            <person name="Riley R."/>
            <person name="Andreopoulos W."/>
            <person name="He G."/>
            <person name="Johnson J."/>
            <person name="Barry K.W."/>
            <person name="Grigoriev I.V."/>
            <person name="Nagy L."/>
            <person name="Hibbett D."/>
            <person name="Henrissat B."/>
            <person name="Matheny P.B."/>
            <person name="Labbe J."/>
            <person name="Martin F."/>
        </authorList>
    </citation>
    <scope>NUCLEOTIDE SEQUENCE</scope>
    <source>
        <strain evidence="1">EC-137</strain>
    </source>
</reference>
<organism evidence="1 2">
    <name type="scientific">Vararia minispora EC-137</name>
    <dbReference type="NCBI Taxonomy" id="1314806"/>
    <lineage>
        <taxon>Eukaryota</taxon>
        <taxon>Fungi</taxon>
        <taxon>Dikarya</taxon>
        <taxon>Basidiomycota</taxon>
        <taxon>Agaricomycotina</taxon>
        <taxon>Agaricomycetes</taxon>
        <taxon>Russulales</taxon>
        <taxon>Lachnocladiaceae</taxon>
        <taxon>Vararia</taxon>
    </lineage>
</organism>
<comment type="caution">
    <text evidence="1">The sequence shown here is derived from an EMBL/GenBank/DDBJ whole genome shotgun (WGS) entry which is preliminary data.</text>
</comment>
<dbReference type="EMBL" id="MU274230">
    <property type="protein sequence ID" value="KAI0026734.1"/>
    <property type="molecule type" value="Genomic_DNA"/>
</dbReference>
<name>A0ACB8Q4Q5_9AGAM</name>
<gene>
    <name evidence="1" type="ORF">K488DRAFT_75120</name>
</gene>
<protein>
    <submittedName>
        <fullName evidence="1">Uncharacterized protein</fullName>
    </submittedName>
</protein>
<evidence type="ECO:0000313" key="1">
    <source>
        <dbReference type="EMBL" id="KAI0026734.1"/>
    </source>
</evidence>
<dbReference type="Proteomes" id="UP000814128">
    <property type="component" value="Unassembled WGS sequence"/>
</dbReference>
<sequence>MTLASQGYISRSQSMRKSRKSTERRGRELHMRMMQESSEDSALSGLLMLHSGLGEANKPEGISVERSGDNACQCITFWSAGDRRREIQGRIHSGSKVMGMGGIAHTVGTSYGEGSCISSARESKGENGIGTPAWRMISPRDDGYQSSIPCSPVGSEGRACGRNANRRVDDAATVDDENPLAYAASPVATILVRPSAVLAYRPDPGQYGPVPAPLRLQLASSSCPPRPHARSRTLHEDITPHPAARLRAAPMPPILSVGNLMHFWIHGVPDANLLVREGLCCRAGRPARALARARDDFQVRVLDTFGVVRAGRCGARSG</sequence>
<accession>A0ACB8Q4Q5</accession>
<keyword evidence="2" id="KW-1185">Reference proteome</keyword>